<name>A0ABR2JDU0_9EUKA</name>
<reference evidence="2 3" key="1">
    <citation type="submission" date="2024-04" db="EMBL/GenBank/DDBJ databases">
        <title>Tritrichomonas musculus Genome.</title>
        <authorList>
            <person name="Alves-Ferreira E."/>
            <person name="Grigg M."/>
            <person name="Lorenzi H."/>
            <person name="Galac M."/>
        </authorList>
    </citation>
    <scope>NUCLEOTIDE SEQUENCE [LARGE SCALE GENOMIC DNA]</scope>
    <source>
        <strain evidence="2 3">EAF2021</strain>
    </source>
</reference>
<organism evidence="2 3">
    <name type="scientific">Tritrichomonas musculus</name>
    <dbReference type="NCBI Taxonomy" id="1915356"/>
    <lineage>
        <taxon>Eukaryota</taxon>
        <taxon>Metamonada</taxon>
        <taxon>Parabasalia</taxon>
        <taxon>Tritrichomonadida</taxon>
        <taxon>Tritrichomonadidae</taxon>
        <taxon>Tritrichomonas</taxon>
    </lineage>
</organism>
<evidence type="ECO:0000256" key="1">
    <source>
        <dbReference type="SAM" id="MobiDB-lite"/>
    </source>
</evidence>
<gene>
    <name evidence="2" type="ORF">M9Y10_005863</name>
</gene>
<dbReference type="SUPFAM" id="SSF82919">
    <property type="entry name" value="Zn-finger domain of Sec23/24"/>
    <property type="match status" value="1"/>
</dbReference>
<evidence type="ECO:0008006" key="4">
    <source>
        <dbReference type="Google" id="ProtNLM"/>
    </source>
</evidence>
<evidence type="ECO:0000313" key="3">
    <source>
        <dbReference type="Proteomes" id="UP001470230"/>
    </source>
</evidence>
<feature type="compositionally biased region" description="Low complexity" evidence="1">
    <location>
        <begin position="676"/>
        <end position="705"/>
    </location>
</feature>
<dbReference type="Gene3D" id="2.30.30.380">
    <property type="entry name" value="Zn-finger domain of Sec23/24"/>
    <property type="match status" value="1"/>
</dbReference>
<sequence length="714" mass="83107">MSQTYVQITHHHAEKLSKTNPNFIGINYTPFPSPSIFPETSVLQADDIPRCSYCSAFFNKFNKYDATTFTCSLCGSTNRFKTPNIYSIPNPNPTNSNIYIPTFNGCTNFGGTNAFDNSGVNSAECKYEVYDAIAKDKFKSRQTNFVPTTFFYISLSLMKSNPEIFNCIDLHLQQCFQLRQFAICFLHGALTLVKLRPSPEFQTYFDDAPECRSPLYYVSAPNFRYKFQTIINKASELAYVEAAYEDEYCKNVIEHSKKISLLFGTNVYYIFDEKDFNLFSSEANKDLMNSASLQMVKRNVQASVIVFASQNRISNFPYKNPLLDFSAITGGIFKIFPQMSFNLNTINSYQNVDNNVSSMYNEFLDVLNFPSFHDTFIFVCPPANGPLSDFAGQGMMKSHTGISTSKIKYNDSFSFKFDPSDADDNPYIQIVVYFTTNDNVRKMRVTTVPILKCQAINLNAQIDFCSTFVAQRFLIEGREQAQKLLDSLKKAFTGISFQLPELIINNQNNIQADQLALFAFNKTLYGQKSAKNSANLPSQNQIISPPPQQQQVQPQMQDQQQHFYSQQLQQQQIYNQQLQLQQQQLYNQQYQQQQIYQQQINQTQQQQLYNQQYQQQQIYQQQINQTQQQLYSQQLYQQPFQQTEQQQQFYNQQMQRPEPQQQIYQQQIEQQPQFYNQQPQFQQPEQQVYQQQTEQQNQEQSNQPEPQKKNYKFA</sequence>
<feature type="region of interest" description="Disordered" evidence="1">
    <location>
        <begin position="676"/>
        <end position="714"/>
    </location>
</feature>
<evidence type="ECO:0000313" key="2">
    <source>
        <dbReference type="EMBL" id="KAK8875688.1"/>
    </source>
</evidence>
<keyword evidence="3" id="KW-1185">Reference proteome</keyword>
<dbReference type="InterPro" id="IPR036174">
    <property type="entry name" value="Znf_Sec23_Sec24_sf"/>
</dbReference>
<proteinExistence type="predicted"/>
<protein>
    <recommendedName>
        <fullName evidence="4">Zinc finger Sec23/Sec24-type domain-containing protein</fullName>
    </recommendedName>
</protein>
<dbReference type="EMBL" id="JAPFFF010000012">
    <property type="protein sequence ID" value="KAK8875688.1"/>
    <property type="molecule type" value="Genomic_DNA"/>
</dbReference>
<accession>A0ABR2JDU0</accession>
<dbReference type="Proteomes" id="UP001470230">
    <property type="component" value="Unassembled WGS sequence"/>
</dbReference>
<comment type="caution">
    <text evidence="2">The sequence shown here is derived from an EMBL/GenBank/DDBJ whole genome shotgun (WGS) entry which is preliminary data.</text>
</comment>